<feature type="transmembrane region" description="Helical" evidence="1">
    <location>
        <begin position="40"/>
        <end position="59"/>
    </location>
</feature>
<feature type="transmembrane region" description="Helical" evidence="1">
    <location>
        <begin position="94"/>
        <end position="113"/>
    </location>
</feature>
<evidence type="ECO:0000313" key="3">
    <source>
        <dbReference type="EMBL" id="RBA27746.1"/>
    </source>
</evidence>
<name>A0A365NZQ5_9FLAO</name>
<dbReference type="PANTHER" id="PTHR28008">
    <property type="entry name" value="DOMAIN PROTEIN, PUTATIVE (AFU_ORTHOLOGUE AFUA_3G10980)-RELATED"/>
    <property type="match status" value="1"/>
</dbReference>
<gene>
    <name evidence="3" type="ORF">DPN68_10450</name>
</gene>
<evidence type="ECO:0000259" key="2">
    <source>
        <dbReference type="Pfam" id="PF04892"/>
    </source>
</evidence>
<keyword evidence="1" id="KW-0812">Transmembrane</keyword>
<accession>A0A365NZQ5</accession>
<sequence length="115" mass="13102">MERKFLILAIFWTAVITWLSLVSFEKVPSVSISIPGKDKTVHFFFYFFFVVLWAKGLNARTKNQQLSILFVAVVYGIIIEVFQDVFTLTRTADVFDVVANSIGAISGMVFLRVKK</sequence>
<comment type="caution">
    <text evidence="3">The sequence shown here is derived from an EMBL/GenBank/DDBJ whole genome shotgun (WGS) entry which is preliminary data.</text>
</comment>
<dbReference type="Pfam" id="PF04892">
    <property type="entry name" value="VanZ"/>
    <property type="match status" value="1"/>
</dbReference>
<dbReference type="EMBL" id="QLST01000013">
    <property type="protein sequence ID" value="RBA27746.1"/>
    <property type="molecule type" value="Genomic_DNA"/>
</dbReference>
<dbReference type="AlphaFoldDB" id="A0A365NZQ5"/>
<dbReference type="OrthoDB" id="5472246at2"/>
<evidence type="ECO:0000256" key="1">
    <source>
        <dbReference type="SAM" id="Phobius"/>
    </source>
</evidence>
<dbReference type="PANTHER" id="PTHR28008:SF1">
    <property type="entry name" value="DOMAIN PROTEIN, PUTATIVE (AFU_ORTHOLOGUE AFUA_3G10980)-RELATED"/>
    <property type="match status" value="1"/>
</dbReference>
<protein>
    <recommendedName>
        <fullName evidence="2">VanZ-like domain-containing protein</fullName>
    </recommendedName>
</protein>
<feature type="transmembrane region" description="Helical" evidence="1">
    <location>
        <begin position="66"/>
        <end position="82"/>
    </location>
</feature>
<dbReference type="RefSeq" id="WP_113989599.1">
    <property type="nucleotide sequence ID" value="NZ_QLST01000013.1"/>
</dbReference>
<proteinExistence type="predicted"/>
<feature type="domain" description="VanZ-like" evidence="2">
    <location>
        <begin position="37"/>
        <end position="113"/>
    </location>
</feature>
<evidence type="ECO:0000313" key="4">
    <source>
        <dbReference type="Proteomes" id="UP000253319"/>
    </source>
</evidence>
<dbReference type="InterPro" id="IPR006976">
    <property type="entry name" value="VanZ-like"/>
</dbReference>
<keyword evidence="1" id="KW-0472">Membrane</keyword>
<keyword evidence="4" id="KW-1185">Reference proteome</keyword>
<reference evidence="3 4" key="1">
    <citation type="submission" date="2018-06" db="EMBL/GenBank/DDBJ databases">
        <title>Flavobacterium tibetense sp. nov., isolated from a wetland YonghuCo on Tibetan Plateau.</title>
        <authorList>
            <person name="Xing P."/>
            <person name="Phurbu D."/>
            <person name="Lu H."/>
        </authorList>
    </citation>
    <scope>NUCLEOTIDE SEQUENCE [LARGE SCALE GENOMIC DNA]</scope>
    <source>
        <strain evidence="3 4">YH5</strain>
    </source>
</reference>
<organism evidence="3 4">
    <name type="scientific">Flavobacterium tibetense</name>
    <dbReference type="NCBI Taxonomy" id="2233533"/>
    <lineage>
        <taxon>Bacteria</taxon>
        <taxon>Pseudomonadati</taxon>
        <taxon>Bacteroidota</taxon>
        <taxon>Flavobacteriia</taxon>
        <taxon>Flavobacteriales</taxon>
        <taxon>Flavobacteriaceae</taxon>
        <taxon>Flavobacterium</taxon>
    </lineage>
</organism>
<dbReference type="Proteomes" id="UP000253319">
    <property type="component" value="Unassembled WGS sequence"/>
</dbReference>
<keyword evidence="1" id="KW-1133">Transmembrane helix</keyword>
<dbReference type="NCBIfam" id="NF037970">
    <property type="entry name" value="vanZ_1"/>
    <property type="match status" value="1"/>
</dbReference>